<dbReference type="InterPro" id="IPR025836">
    <property type="entry name" value="Zn_knuckle_CX2CX4HX4C"/>
</dbReference>
<reference evidence="4 5" key="1">
    <citation type="submission" date="2018-06" db="EMBL/GenBank/DDBJ databases">
        <title>WGS assembly of Brassica rapa FPsc.</title>
        <authorList>
            <person name="Bowman J."/>
            <person name="Kohchi T."/>
            <person name="Yamato K."/>
            <person name="Jenkins J."/>
            <person name="Shu S."/>
            <person name="Ishizaki K."/>
            <person name="Yamaoka S."/>
            <person name="Nishihama R."/>
            <person name="Nakamura Y."/>
            <person name="Berger F."/>
            <person name="Adam C."/>
            <person name="Aki S."/>
            <person name="Althoff F."/>
            <person name="Araki T."/>
            <person name="Arteaga-Vazquez M."/>
            <person name="Balasubrmanian S."/>
            <person name="Bauer D."/>
            <person name="Boehm C."/>
            <person name="Briginshaw L."/>
            <person name="Caballero-Perez J."/>
            <person name="Catarino B."/>
            <person name="Chen F."/>
            <person name="Chiyoda S."/>
            <person name="Chovatia M."/>
            <person name="Davies K."/>
            <person name="Delmans M."/>
            <person name="Demura T."/>
            <person name="Dierschke T."/>
            <person name="Dolan L."/>
            <person name="Dorantes-Acosta A."/>
            <person name="Eklund D."/>
            <person name="Florent S."/>
            <person name="Flores-Sandoval E."/>
            <person name="Fujiyama A."/>
            <person name="Fukuzawa H."/>
            <person name="Galik B."/>
            <person name="Grimanelli D."/>
            <person name="Grimwood J."/>
            <person name="Grossniklaus U."/>
            <person name="Hamada T."/>
            <person name="Haseloff J."/>
            <person name="Hetherington A."/>
            <person name="Higo A."/>
            <person name="Hirakawa Y."/>
            <person name="Hundley H."/>
            <person name="Ikeda Y."/>
            <person name="Inoue K."/>
            <person name="Inoue S."/>
            <person name="Ishida S."/>
            <person name="Jia Q."/>
            <person name="Kakita M."/>
            <person name="Kanazawa T."/>
            <person name="Kawai Y."/>
            <person name="Kawashima T."/>
            <person name="Kennedy M."/>
            <person name="Kinose K."/>
            <person name="Kinoshita T."/>
            <person name="Kohara Y."/>
            <person name="Koide E."/>
            <person name="Komatsu K."/>
            <person name="Kopischke S."/>
            <person name="Kubo M."/>
            <person name="Kyozuka J."/>
            <person name="Lagercrantz U."/>
            <person name="Lin S."/>
            <person name="Lindquist E."/>
            <person name="Lipzen A."/>
            <person name="Lu C."/>
            <person name="Luna E."/>
            <person name="Martienssen R."/>
            <person name="Minamino N."/>
            <person name="Mizutani M."/>
            <person name="Mizutani M."/>
            <person name="Mochizuki N."/>
            <person name="Monte I."/>
            <person name="Mosher R."/>
            <person name="Nagasaki H."/>
            <person name="Nakagami H."/>
            <person name="Naramoto S."/>
            <person name="Nishitani K."/>
            <person name="Ohtani M."/>
            <person name="Okamoto T."/>
            <person name="Okumura M."/>
            <person name="Phillips J."/>
            <person name="Pollak B."/>
            <person name="Reinders A."/>
            <person name="Roevekamp M."/>
            <person name="Sano R."/>
            <person name="Sawa S."/>
            <person name="Schmid M."/>
            <person name="Shirakawa M."/>
            <person name="Solano R."/>
            <person name="Spunde A."/>
            <person name="Suetsugu N."/>
            <person name="Sugano S."/>
            <person name="Sugiyama A."/>
            <person name="Sun R."/>
            <person name="Suzuki Y."/>
            <person name="Takenaka M."/>
            <person name="Takezawa D."/>
            <person name="Tomogane H."/>
            <person name="Tsuzuki M."/>
            <person name="Ueda T."/>
            <person name="Umeda M."/>
            <person name="Ward J."/>
            <person name="Watanabe Y."/>
            <person name="Yazaki K."/>
            <person name="Yokoyama R."/>
            <person name="Yoshitake Y."/>
            <person name="Yotsui I."/>
            <person name="Zachgo S."/>
            <person name="Schmutz J."/>
        </authorList>
    </citation>
    <scope>NUCLEOTIDE SEQUENCE [LARGE SCALE GENOMIC DNA]</scope>
    <source>
        <strain evidence="5">cv. B-3</strain>
    </source>
</reference>
<feature type="domain" description="DUF4283" evidence="2">
    <location>
        <begin position="38"/>
        <end position="119"/>
    </location>
</feature>
<feature type="compositionally biased region" description="Polar residues" evidence="1">
    <location>
        <begin position="283"/>
        <end position="299"/>
    </location>
</feature>
<organism evidence="4 5">
    <name type="scientific">Brassica campestris</name>
    <name type="common">Field mustard</name>
    <dbReference type="NCBI Taxonomy" id="3711"/>
    <lineage>
        <taxon>Eukaryota</taxon>
        <taxon>Viridiplantae</taxon>
        <taxon>Streptophyta</taxon>
        <taxon>Embryophyta</taxon>
        <taxon>Tracheophyta</taxon>
        <taxon>Spermatophyta</taxon>
        <taxon>Magnoliopsida</taxon>
        <taxon>eudicotyledons</taxon>
        <taxon>Gunneridae</taxon>
        <taxon>Pentapetalae</taxon>
        <taxon>rosids</taxon>
        <taxon>malvids</taxon>
        <taxon>Brassicales</taxon>
        <taxon>Brassicaceae</taxon>
        <taxon>Brassiceae</taxon>
        <taxon>Brassica</taxon>
    </lineage>
</organism>
<name>A0A397ZID7_BRACM</name>
<dbReference type="AlphaFoldDB" id="A0A397ZID7"/>
<sequence>MTRRLTYAEKGKGISLSPTKTLPRRIRAPDMDTTQAIKDNEQTLIVRLTNTSEQKVWNLIPFLERRWGLIGTVTGADLGQQCVQFRFTCREDLETVIHNRPYHYARWMLIVQRWEPVISSTFPSLIPFWINVRGLPLHYWSEDMMYGIGKEIGKVEAVEVTKISSKVKVTVDGLQPLVKDTIVDFSSGEEIHVSLEYDKLANHCRLCNMLTHEARDCPTTNLPTYHQKTEEVQGDYARKLRADNQANSTNLHYKPLRTSGQRVEQQPFSQRRDRHGRSFGPRLSTTEADNADGNKQLSPSRRWDARPSPQLPPVTSPADSHSYRRNNSKNVLAREEIHVEDQCCKTPKGSRRGNGELNGKNSCSYANSGASKPAPECDYRRCHQF</sequence>
<accession>A0A397ZID7</accession>
<dbReference type="EMBL" id="CM010631">
    <property type="protein sequence ID" value="RID65185.1"/>
    <property type="molecule type" value="Genomic_DNA"/>
</dbReference>
<feature type="domain" description="Zinc knuckle CX2CX4HX4C" evidence="3">
    <location>
        <begin position="174"/>
        <end position="218"/>
    </location>
</feature>
<dbReference type="InterPro" id="IPR025558">
    <property type="entry name" value="DUF4283"/>
</dbReference>
<dbReference type="Pfam" id="PF14392">
    <property type="entry name" value="zf-CCHC_4"/>
    <property type="match status" value="1"/>
</dbReference>
<protein>
    <recommendedName>
        <fullName evidence="6">DUF4283 domain-containing protein</fullName>
    </recommendedName>
</protein>
<evidence type="ECO:0000259" key="3">
    <source>
        <dbReference type="Pfam" id="PF14392"/>
    </source>
</evidence>
<dbReference type="PANTHER" id="PTHR31286:SF163">
    <property type="entry name" value="ZINC KNUCKLE CX2CX4HX4C DOMAIN-CONTAINING PROTEIN"/>
    <property type="match status" value="1"/>
</dbReference>
<evidence type="ECO:0000256" key="1">
    <source>
        <dbReference type="SAM" id="MobiDB-lite"/>
    </source>
</evidence>
<feature type="region of interest" description="Disordered" evidence="1">
    <location>
        <begin position="343"/>
        <end position="375"/>
    </location>
</feature>
<gene>
    <name evidence="4" type="ORF">BRARA_D00401</name>
</gene>
<feature type="compositionally biased region" description="Polar residues" evidence="1">
    <location>
        <begin position="258"/>
        <end position="269"/>
    </location>
</feature>
<feature type="region of interest" description="Disordered" evidence="1">
    <location>
        <begin position="246"/>
        <end position="325"/>
    </location>
</feature>
<proteinExistence type="predicted"/>
<evidence type="ECO:0008006" key="6">
    <source>
        <dbReference type="Google" id="ProtNLM"/>
    </source>
</evidence>
<evidence type="ECO:0000313" key="5">
    <source>
        <dbReference type="Proteomes" id="UP000264353"/>
    </source>
</evidence>
<evidence type="ECO:0000259" key="2">
    <source>
        <dbReference type="Pfam" id="PF14111"/>
    </source>
</evidence>
<dbReference type="InterPro" id="IPR040256">
    <property type="entry name" value="At4g02000-like"/>
</dbReference>
<dbReference type="PANTHER" id="PTHR31286">
    <property type="entry name" value="GLYCINE-RICH CELL WALL STRUCTURAL PROTEIN 1.8-LIKE"/>
    <property type="match status" value="1"/>
</dbReference>
<evidence type="ECO:0000313" key="4">
    <source>
        <dbReference type="EMBL" id="RID65185.1"/>
    </source>
</evidence>
<dbReference type="Proteomes" id="UP000264353">
    <property type="component" value="Chromosome A4"/>
</dbReference>
<dbReference type="Pfam" id="PF14111">
    <property type="entry name" value="DUF4283"/>
    <property type="match status" value="1"/>
</dbReference>
<feature type="compositionally biased region" description="Polar residues" evidence="1">
    <location>
        <begin position="359"/>
        <end position="370"/>
    </location>
</feature>